<dbReference type="InterPro" id="IPR006652">
    <property type="entry name" value="Kelch_1"/>
</dbReference>
<dbReference type="Ensembl" id="ENSSLUT00000058374.1">
    <property type="protein sequence ID" value="ENSSLUP00000056720.1"/>
    <property type="gene ID" value="ENSSLUG00000024476.1"/>
</dbReference>
<dbReference type="PROSITE" id="PS51257">
    <property type="entry name" value="PROKAR_LIPOPROTEIN"/>
    <property type="match status" value="1"/>
</dbReference>
<organism evidence="2 3">
    <name type="scientific">Sander lucioperca</name>
    <name type="common">Pike-perch</name>
    <name type="synonym">Perca lucioperca</name>
    <dbReference type="NCBI Taxonomy" id="283035"/>
    <lineage>
        <taxon>Eukaryota</taxon>
        <taxon>Metazoa</taxon>
        <taxon>Chordata</taxon>
        <taxon>Craniata</taxon>
        <taxon>Vertebrata</taxon>
        <taxon>Euteleostomi</taxon>
        <taxon>Actinopterygii</taxon>
        <taxon>Neopterygii</taxon>
        <taxon>Teleostei</taxon>
        <taxon>Neoteleostei</taxon>
        <taxon>Acanthomorphata</taxon>
        <taxon>Eupercaria</taxon>
        <taxon>Perciformes</taxon>
        <taxon>Percoidei</taxon>
        <taxon>Percidae</taxon>
        <taxon>Luciopercinae</taxon>
        <taxon>Sander</taxon>
    </lineage>
</organism>
<evidence type="ECO:0000313" key="2">
    <source>
        <dbReference type="Ensembl" id="ENSSLUP00000056720.1"/>
    </source>
</evidence>
<evidence type="ECO:0000256" key="1">
    <source>
        <dbReference type="ARBA" id="ARBA00022441"/>
    </source>
</evidence>
<accession>A0A8D0DDA5</accession>
<keyword evidence="3" id="KW-1185">Reference proteome</keyword>
<reference evidence="2" key="1">
    <citation type="submission" date="2025-08" db="UniProtKB">
        <authorList>
            <consortium name="Ensembl"/>
        </authorList>
    </citation>
    <scope>IDENTIFICATION</scope>
</reference>
<sequence length="66" mass="7325">MKEGRIECGAVAMLGCVYVTGGYSCSKRTYLQSVEKYDPHTDTWDIVGDLTEAARLHGCICVYNDM</sequence>
<dbReference type="Gene3D" id="2.120.10.80">
    <property type="entry name" value="Kelch-type beta propeller"/>
    <property type="match status" value="1"/>
</dbReference>
<dbReference type="Proteomes" id="UP000694568">
    <property type="component" value="Unplaced"/>
</dbReference>
<name>A0A8D0DDA5_SANLU</name>
<protein>
    <recommendedName>
        <fullName evidence="4">Kelch-like protein 23</fullName>
    </recommendedName>
</protein>
<evidence type="ECO:0000313" key="3">
    <source>
        <dbReference type="Proteomes" id="UP000694568"/>
    </source>
</evidence>
<dbReference type="SMART" id="SM00612">
    <property type="entry name" value="Kelch"/>
    <property type="match status" value="1"/>
</dbReference>
<dbReference type="GeneTree" id="ENSGT00940000159106"/>
<reference evidence="2" key="2">
    <citation type="submission" date="2025-09" db="UniProtKB">
        <authorList>
            <consortium name="Ensembl"/>
        </authorList>
    </citation>
    <scope>IDENTIFICATION</scope>
</reference>
<keyword evidence="1" id="KW-0880">Kelch repeat</keyword>
<dbReference type="Pfam" id="PF01344">
    <property type="entry name" value="Kelch_1"/>
    <property type="match status" value="1"/>
</dbReference>
<evidence type="ECO:0008006" key="4">
    <source>
        <dbReference type="Google" id="ProtNLM"/>
    </source>
</evidence>
<dbReference type="AlphaFoldDB" id="A0A8D0DDA5"/>
<proteinExistence type="predicted"/>
<dbReference type="InterPro" id="IPR015915">
    <property type="entry name" value="Kelch-typ_b-propeller"/>
</dbReference>
<dbReference type="SUPFAM" id="SSF117281">
    <property type="entry name" value="Kelch motif"/>
    <property type="match status" value="1"/>
</dbReference>